<dbReference type="InterPro" id="IPR000731">
    <property type="entry name" value="SSD"/>
</dbReference>
<dbReference type="PROSITE" id="PS50156">
    <property type="entry name" value="SSD"/>
    <property type="match status" value="1"/>
</dbReference>
<dbReference type="PANTHER" id="PTHR33406:SF6">
    <property type="entry name" value="MEMBRANE PROTEIN YDGH-RELATED"/>
    <property type="match status" value="1"/>
</dbReference>
<evidence type="ECO:0000313" key="9">
    <source>
        <dbReference type="EMBL" id="AWR20949.1"/>
    </source>
</evidence>
<dbReference type="GO" id="GO:0005886">
    <property type="term" value="C:plasma membrane"/>
    <property type="evidence" value="ECO:0007669"/>
    <property type="project" value="UniProtKB-SubCell"/>
</dbReference>
<dbReference type="InterPro" id="IPR050545">
    <property type="entry name" value="Mycobact_MmpL"/>
</dbReference>
<evidence type="ECO:0000256" key="3">
    <source>
        <dbReference type="ARBA" id="ARBA00022475"/>
    </source>
</evidence>
<feature type="transmembrane region" description="Helical" evidence="7">
    <location>
        <begin position="603"/>
        <end position="624"/>
    </location>
</feature>
<feature type="transmembrane region" description="Helical" evidence="7">
    <location>
        <begin position="316"/>
        <end position="343"/>
    </location>
</feature>
<dbReference type="RefSeq" id="WP_110232846.1">
    <property type="nucleotide sequence ID" value="NZ_CP023994.1"/>
</dbReference>
<evidence type="ECO:0000256" key="5">
    <source>
        <dbReference type="ARBA" id="ARBA00022989"/>
    </source>
</evidence>
<name>A0A2Z3RVV5_9MICO</name>
<keyword evidence="5 7" id="KW-1133">Transmembrane helix</keyword>
<evidence type="ECO:0000259" key="8">
    <source>
        <dbReference type="PROSITE" id="PS50156"/>
    </source>
</evidence>
<evidence type="ECO:0000313" key="10">
    <source>
        <dbReference type="Proteomes" id="UP000246894"/>
    </source>
</evidence>
<feature type="transmembrane region" description="Helical" evidence="7">
    <location>
        <begin position="677"/>
        <end position="697"/>
    </location>
</feature>
<keyword evidence="4 7" id="KW-0812">Transmembrane</keyword>
<accession>A0A2Z3RVV5</accession>
<protein>
    <submittedName>
        <fullName evidence="9">Membrane transport protein mmpL8</fullName>
    </submittedName>
</protein>
<dbReference type="AlphaFoldDB" id="A0A2Z3RVV5"/>
<comment type="similarity">
    <text evidence="2">Belongs to the resistance-nodulation-cell division (RND) (TC 2.A.6) family. MmpL subfamily.</text>
</comment>
<organism evidence="9 10">
    <name type="scientific">Aurantimicrobium photophilum</name>
    <dbReference type="NCBI Taxonomy" id="1987356"/>
    <lineage>
        <taxon>Bacteria</taxon>
        <taxon>Bacillati</taxon>
        <taxon>Actinomycetota</taxon>
        <taxon>Actinomycetes</taxon>
        <taxon>Micrococcales</taxon>
        <taxon>Microbacteriaceae</taxon>
        <taxon>Aurantimicrobium</taxon>
    </lineage>
</organism>
<feature type="transmembrane region" description="Helical" evidence="7">
    <location>
        <begin position="241"/>
        <end position="262"/>
    </location>
</feature>
<evidence type="ECO:0000256" key="2">
    <source>
        <dbReference type="ARBA" id="ARBA00010157"/>
    </source>
</evidence>
<feature type="transmembrane region" description="Helical" evidence="7">
    <location>
        <begin position="386"/>
        <end position="405"/>
    </location>
</feature>
<keyword evidence="6 7" id="KW-0472">Membrane</keyword>
<evidence type="ECO:0000256" key="7">
    <source>
        <dbReference type="SAM" id="Phobius"/>
    </source>
</evidence>
<evidence type="ECO:0000256" key="1">
    <source>
        <dbReference type="ARBA" id="ARBA00004651"/>
    </source>
</evidence>
<dbReference type="Pfam" id="PF03176">
    <property type="entry name" value="MMPL"/>
    <property type="match status" value="2"/>
</dbReference>
<feature type="transmembrane region" description="Helical" evidence="7">
    <location>
        <begin position="636"/>
        <end position="656"/>
    </location>
</feature>
<sequence length="751" mass="78796">MKDWTPKLWLRILLPTVLVVVWFAIAGLGGPTFGKISEVSTNDQAGFLPASAQSTEVNEWQTKFNDSENIPAIVVFQKDSGDVTDADKVKFDELTTTLEEAEGVAPTVEGQVPSVLGPTYSEDGQAVEYLVFYSASGEELLSSIEGLRAELADVTPAGFTAYVTGPGGLLADFVSGFAGIDGILLIVALLAVFIILLVVYRALLLPVLVLLTSVFALSGSILGIYYLALNDLIKVSGQSQGILSILVIGAATDYALLFVARYREALFEVQNKWSALGRAFKGAFEPIFASAATVIAALLCLLFSDLNSNKALGPIAAFGIGFAFLAAISFLPALLAIFGRAAFWPFMPKPGKKKVAPVEPNTLPGLEGVRGLWKGVGNLVGKKPRATWIITLVVLLAAVAGLPGLKASGIPQTDFLLGDNIESVDGQEVLAQHFDAGDGSPVIIIADESKMDAVMSAAEATEGISKVSVQADAEAMSAAYKKAAEDAAAAAAAAYASGPPAAGAPSAFVMPEIETIPQVVDGKVLINANLTYQADSKDAENVVEQMRTDLVSVDPSVLVGGETAIALDTNKTAEADLAKIIPIVLVVIFVILMLLLRSIVAPLLLIFTVVVSFAATMGLSAIFFNNVFGFPGADASVPLFGFVFLVALGIDYNIFLMTRVREESLKIGTRPGILKGLTVTGGVITSAGIVLAATFAALGVIPLLFLVQLAFIVSVGVIIDTVLVRTLLVPAMAYDIGPKIWWPSKLGRASK</sequence>
<evidence type="ECO:0000256" key="6">
    <source>
        <dbReference type="ARBA" id="ARBA00023136"/>
    </source>
</evidence>
<comment type="subcellular location">
    <subcellularLocation>
        <location evidence="1">Cell membrane</location>
        <topology evidence="1">Multi-pass membrane protein</topology>
    </subcellularLocation>
</comment>
<feature type="transmembrane region" description="Helical" evidence="7">
    <location>
        <begin position="283"/>
        <end position="304"/>
    </location>
</feature>
<gene>
    <name evidence="9" type="ORF">AURMO_00332</name>
</gene>
<keyword evidence="10" id="KW-1185">Reference proteome</keyword>
<feature type="transmembrane region" description="Helical" evidence="7">
    <location>
        <begin position="207"/>
        <end position="229"/>
    </location>
</feature>
<dbReference type="SUPFAM" id="SSF82866">
    <property type="entry name" value="Multidrug efflux transporter AcrB transmembrane domain"/>
    <property type="match status" value="2"/>
</dbReference>
<feature type="transmembrane region" description="Helical" evidence="7">
    <location>
        <begin position="703"/>
        <end position="724"/>
    </location>
</feature>
<proteinExistence type="inferred from homology"/>
<evidence type="ECO:0000256" key="4">
    <source>
        <dbReference type="ARBA" id="ARBA00022692"/>
    </source>
</evidence>
<dbReference type="EMBL" id="CP023994">
    <property type="protein sequence ID" value="AWR20949.1"/>
    <property type="molecule type" value="Genomic_DNA"/>
</dbReference>
<feature type="transmembrane region" description="Helical" evidence="7">
    <location>
        <begin position="577"/>
        <end position="596"/>
    </location>
</feature>
<feature type="domain" description="SSD" evidence="8">
    <location>
        <begin position="606"/>
        <end position="734"/>
    </location>
</feature>
<dbReference type="KEGG" id="aum:AURMO_00332"/>
<dbReference type="OrthoDB" id="2365435at2"/>
<keyword evidence="3" id="KW-1003">Cell membrane</keyword>
<feature type="transmembrane region" description="Helical" evidence="7">
    <location>
        <begin position="12"/>
        <end position="33"/>
    </location>
</feature>
<reference evidence="9 10" key="1">
    <citation type="submission" date="2017-10" db="EMBL/GenBank/DDBJ databases">
        <title>Genome of an Actinobacterium that displays light-enhanced growth.</title>
        <authorList>
            <person name="Maresca J.A."/>
            <person name="Hempel P."/>
            <person name="Shevchenko O."/>
            <person name="Miller K.J."/>
            <person name="Hahn M.W."/>
        </authorList>
    </citation>
    <scope>NUCLEOTIDE SEQUENCE [LARGE SCALE GENOMIC DNA]</scope>
    <source>
        <strain evidence="9 10">MWH-Mo1</strain>
    </source>
</reference>
<feature type="transmembrane region" description="Helical" evidence="7">
    <location>
        <begin position="177"/>
        <end position="200"/>
    </location>
</feature>
<dbReference type="Gene3D" id="1.20.1640.10">
    <property type="entry name" value="Multidrug efflux transporter AcrB transmembrane domain"/>
    <property type="match status" value="2"/>
</dbReference>
<dbReference type="Proteomes" id="UP000246894">
    <property type="component" value="Chromosome"/>
</dbReference>
<dbReference type="InterPro" id="IPR004869">
    <property type="entry name" value="MMPL_dom"/>
</dbReference>
<dbReference type="PANTHER" id="PTHR33406">
    <property type="entry name" value="MEMBRANE PROTEIN MJ1562-RELATED"/>
    <property type="match status" value="1"/>
</dbReference>